<dbReference type="PROSITE" id="PS51257">
    <property type="entry name" value="PROKAR_LIPOPROTEIN"/>
    <property type="match status" value="1"/>
</dbReference>
<dbReference type="Pfam" id="PF14322">
    <property type="entry name" value="SusD-like_3"/>
    <property type="match status" value="1"/>
</dbReference>
<evidence type="ECO:0000256" key="4">
    <source>
        <dbReference type="ARBA" id="ARBA00023136"/>
    </source>
</evidence>
<protein>
    <submittedName>
        <fullName evidence="8">RagB/SusD family nutrient uptake outer membrane protein</fullName>
    </submittedName>
</protein>
<comment type="similarity">
    <text evidence="2">Belongs to the SusD family.</text>
</comment>
<comment type="caution">
    <text evidence="8">The sequence shown here is derived from an EMBL/GenBank/DDBJ whole genome shotgun (WGS) entry which is preliminary data.</text>
</comment>
<keyword evidence="4" id="KW-0472">Membrane</keyword>
<evidence type="ECO:0000256" key="3">
    <source>
        <dbReference type="ARBA" id="ARBA00022729"/>
    </source>
</evidence>
<keyword evidence="5" id="KW-0998">Cell outer membrane</keyword>
<dbReference type="Proteomes" id="UP000585050">
    <property type="component" value="Unassembled WGS sequence"/>
</dbReference>
<keyword evidence="3" id="KW-0732">Signal</keyword>
<evidence type="ECO:0000259" key="7">
    <source>
        <dbReference type="Pfam" id="PF14322"/>
    </source>
</evidence>
<evidence type="ECO:0000256" key="2">
    <source>
        <dbReference type="ARBA" id="ARBA00006275"/>
    </source>
</evidence>
<keyword evidence="9" id="KW-1185">Reference proteome</keyword>
<feature type="domain" description="RagB/SusD" evidence="6">
    <location>
        <begin position="286"/>
        <end position="548"/>
    </location>
</feature>
<sequence length="548" mass="60917">MKIKDILVAGSILVGVMSTTSCTQYLELTPTDKQSADTFFKTSTEAKQALVGIYEKLRSDYNGYTNSVQFFDMAMGDDSYVGGDPSGTDMIEYQRIMRFSAQTNNYAAQVAWNKCYGGIQRANTLLANYDNIDFTTAEEDIKNNYKGEALFLRAHFYFELVRLFENIPMYTEPLIGDAWKELEQATPEAVYAQIAQDMNDAVALMATEAPEGDEGRLTKYAAEAELAKVFLFYTGYYNKTSLPTTSGAEITSSQVVTMLEDVIANSGASLVTDYADLFNQNGNYNTEAIFEIAFANTGSGDWGDYSYGNMFCQVNGPRGHNSDILVQGWGFNSPSRDLETSFEDGDARKAATIVYAKDLIDAAGSIYQANYNFTSMHGFKYTTHKWNQADVNVELNWAQNFQYIRLADVLLMAAELTVDSNNGQASGYVNQVRNRAGLASISGVTLEDIKQERRVELAHEGHRYFDVLRWSNGNMANVSSEINVSNYTLTPPTETDATYIDDQGQNLTGDLGNATDFEITFDESKKGFLPIPQSEIDLHPMLKQNAGY</sequence>
<dbReference type="SUPFAM" id="SSF48452">
    <property type="entry name" value="TPR-like"/>
    <property type="match status" value="1"/>
</dbReference>
<dbReference type="InterPro" id="IPR011990">
    <property type="entry name" value="TPR-like_helical_dom_sf"/>
</dbReference>
<gene>
    <name evidence="8" type="ORF">HGP29_03890</name>
</gene>
<dbReference type="EMBL" id="JABAIL010000001">
    <property type="protein sequence ID" value="NLR90329.1"/>
    <property type="molecule type" value="Genomic_DNA"/>
</dbReference>
<organism evidence="8 9">
    <name type="scientific">Flammeovirga agarivorans</name>
    <dbReference type="NCBI Taxonomy" id="2726742"/>
    <lineage>
        <taxon>Bacteria</taxon>
        <taxon>Pseudomonadati</taxon>
        <taxon>Bacteroidota</taxon>
        <taxon>Cytophagia</taxon>
        <taxon>Cytophagales</taxon>
        <taxon>Flammeovirgaceae</taxon>
        <taxon>Flammeovirga</taxon>
    </lineage>
</organism>
<dbReference type="AlphaFoldDB" id="A0A7X8SHK6"/>
<evidence type="ECO:0000256" key="5">
    <source>
        <dbReference type="ARBA" id="ARBA00023237"/>
    </source>
</evidence>
<dbReference type="GO" id="GO:0009279">
    <property type="term" value="C:cell outer membrane"/>
    <property type="evidence" value="ECO:0007669"/>
    <property type="project" value="UniProtKB-SubCell"/>
</dbReference>
<feature type="domain" description="SusD-like N-terminal" evidence="7">
    <location>
        <begin position="25"/>
        <end position="231"/>
    </location>
</feature>
<evidence type="ECO:0000313" key="9">
    <source>
        <dbReference type="Proteomes" id="UP000585050"/>
    </source>
</evidence>
<accession>A0A7X8SHK6</accession>
<comment type="subcellular location">
    <subcellularLocation>
        <location evidence="1">Cell outer membrane</location>
    </subcellularLocation>
</comment>
<dbReference type="Gene3D" id="1.25.40.390">
    <property type="match status" value="1"/>
</dbReference>
<proteinExistence type="inferred from homology"/>
<dbReference type="Pfam" id="PF07980">
    <property type="entry name" value="SusD_RagB"/>
    <property type="match status" value="1"/>
</dbReference>
<name>A0A7X8SHK6_9BACT</name>
<dbReference type="InterPro" id="IPR033985">
    <property type="entry name" value="SusD-like_N"/>
</dbReference>
<evidence type="ECO:0000256" key="1">
    <source>
        <dbReference type="ARBA" id="ARBA00004442"/>
    </source>
</evidence>
<reference evidence="8 9" key="1">
    <citation type="submission" date="2020-04" db="EMBL/GenBank/DDBJ databases">
        <title>Flammeovirga sp. SR4, a novel species isolated from seawater.</title>
        <authorList>
            <person name="Wang X."/>
        </authorList>
    </citation>
    <scope>NUCLEOTIDE SEQUENCE [LARGE SCALE GENOMIC DNA]</scope>
    <source>
        <strain evidence="8 9">SR4</strain>
    </source>
</reference>
<dbReference type="RefSeq" id="WP_168881032.1">
    <property type="nucleotide sequence ID" value="NZ_JABAIL010000001.1"/>
</dbReference>
<evidence type="ECO:0000259" key="6">
    <source>
        <dbReference type="Pfam" id="PF07980"/>
    </source>
</evidence>
<evidence type="ECO:0000313" key="8">
    <source>
        <dbReference type="EMBL" id="NLR90329.1"/>
    </source>
</evidence>
<dbReference type="CDD" id="cd08977">
    <property type="entry name" value="SusD"/>
    <property type="match status" value="1"/>
</dbReference>
<dbReference type="InterPro" id="IPR012944">
    <property type="entry name" value="SusD_RagB_dom"/>
</dbReference>